<dbReference type="InterPro" id="IPR024997">
    <property type="entry name" value="DUF3892"/>
</dbReference>
<evidence type="ECO:0008006" key="4">
    <source>
        <dbReference type="Google" id="ProtNLM"/>
    </source>
</evidence>
<gene>
    <name evidence="2" type="ORF">CPJCM30710_30280</name>
</gene>
<keyword evidence="3" id="KW-1185">Reference proteome</keyword>
<evidence type="ECO:0000256" key="1">
    <source>
        <dbReference type="SAM" id="MobiDB-lite"/>
    </source>
</evidence>
<protein>
    <recommendedName>
        <fullName evidence="4">DUF3892 domain-containing protein</fullName>
    </recommendedName>
</protein>
<organism evidence="2 3">
    <name type="scientific">Clostridium polyendosporum</name>
    <dbReference type="NCBI Taxonomy" id="69208"/>
    <lineage>
        <taxon>Bacteria</taxon>
        <taxon>Bacillati</taxon>
        <taxon>Bacillota</taxon>
        <taxon>Clostridia</taxon>
        <taxon>Eubacteriales</taxon>
        <taxon>Clostridiaceae</taxon>
        <taxon>Clostridium</taxon>
    </lineage>
</organism>
<feature type="region of interest" description="Disordered" evidence="1">
    <location>
        <begin position="50"/>
        <end position="76"/>
    </location>
</feature>
<evidence type="ECO:0000313" key="3">
    <source>
        <dbReference type="Proteomes" id="UP000679179"/>
    </source>
</evidence>
<dbReference type="Pfam" id="PF13031">
    <property type="entry name" value="DUF3892"/>
    <property type="match status" value="1"/>
</dbReference>
<dbReference type="AlphaFoldDB" id="A0A919VHL0"/>
<comment type="caution">
    <text evidence="2">The sequence shown here is derived from an EMBL/GenBank/DDBJ whole genome shotgun (WGS) entry which is preliminary data.</text>
</comment>
<dbReference type="EMBL" id="BOPZ01000034">
    <property type="protein sequence ID" value="GIM30362.1"/>
    <property type="molecule type" value="Genomic_DNA"/>
</dbReference>
<evidence type="ECO:0000313" key="2">
    <source>
        <dbReference type="EMBL" id="GIM30362.1"/>
    </source>
</evidence>
<accession>A0A919VHL0</accession>
<name>A0A919VHL0_9CLOT</name>
<reference evidence="2" key="1">
    <citation type="submission" date="2021-03" db="EMBL/GenBank/DDBJ databases">
        <title>Taxonomic study of Clostridium polyendosporum from meadow-gley soil under rice.</title>
        <authorList>
            <person name="Kobayashi H."/>
            <person name="Tanizawa Y."/>
            <person name="Yagura M."/>
        </authorList>
    </citation>
    <scope>NUCLEOTIDE SEQUENCE</scope>
    <source>
        <strain evidence="2">JCM 30710</strain>
    </source>
</reference>
<proteinExistence type="predicted"/>
<dbReference type="Proteomes" id="UP000679179">
    <property type="component" value="Unassembled WGS sequence"/>
</dbReference>
<sequence length="76" mass="8451">MNDKSKVIKVKKNPHGDITDVMLENGNVYSIDEAIMMAKDDLIEGVNVGKSKNGREYLRSNPNGDEGDNLDNKPNF</sequence>
<dbReference type="RefSeq" id="WP_212905034.1">
    <property type="nucleotide sequence ID" value="NZ_BOPZ01000034.1"/>
</dbReference>